<protein>
    <submittedName>
        <fullName evidence="1">Flavanone 3-dioxygenase 3-like</fullName>
    </submittedName>
</protein>
<keyword evidence="2" id="KW-1185">Reference proteome</keyword>
<dbReference type="Proteomes" id="UP000634136">
    <property type="component" value="Unassembled WGS sequence"/>
</dbReference>
<keyword evidence="1" id="KW-0560">Oxidoreductase</keyword>
<dbReference type="OrthoDB" id="627829at2759"/>
<dbReference type="GO" id="GO:0051213">
    <property type="term" value="F:dioxygenase activity"/>
    <property type="evidence" value="ECO:0007669"/>
    <property type="project" value="UniProtKB-KW"/>
</dbReference>
<gene>
    <name evidence="1" type="ORF">G2W53_001940</name>
</gene>
<name>A0A834XGE5_9FABA</name>
<comment type="caution">
    <text evidence="1">The sequence shown here is derived from an EMBL/GenBank/DDBJ whole genome shotgun (WGS) entry which is preliminary data.</text>
</comment>
<organism evidence="1 2">
    <name type="scientific">Senna tora</name>
    <dbReference type="NCBI Taxonomy" id="362788"/>
    <lineage>
        <taxon>Eukaryota</taxon>
        <taxon>Viridiplantae</taxon>
        <taxon>Streptophyta</taxon>
        <taxon>Embryophyta</taxon>
        <taxon>Tracheophyta</taxon>
        <taxon>Spermatophyta</taxon>
        <taxon>Magnoliopsida</taxon>
        <taxon>eudicotyledons</taxon>
        <taxon>Gunneridae</taxon>
        <taxon>Pentapetalae</taxon>
        <taxon>rosids</taxon>
        <taxon>fabids</taxon>
        <taxon>Fabales</taxon>
        <taxon>Fabaceae</taxon>
        <taxon>Caesalpinioideae</taxon>
        <taxon>Cassia clade</taxon>
        <taxon>Senna</taxon>
    </lineage>
</organism>
<dbReference type="EMBL" id="JAAIUW010000001">
    <property type="protein sequence ID" value="KAF7845035.1"/>
    <property type="molecule type" value="Genomic_DNA"/>
</dbReference>
<dbReference type="Gene3D" id="2.60.120.330">
    <property type="entry name" value="B-lactam Antibiotic, Isopenicillin N Synthase, Chain"/>
    <property type="match status" value="1"/>
</dbReference>
<evidence type="ECO:0000313" key="1">
    <source>
        <dbReference type="EMBL" id="KAF7845035.1"/>
    </source>
</evidence>
<evidence type="ECO:0000313" key="2">
    <source>
        <dbReference type="Proteomes" id="UP000634136"/>
    </source>
</evidence>
<accession>A0A834XGE5</accession>
<sequence length="109" mass="12201">MEKRLMLGEEDDIDDDNNNVIASSTFTCAMSLDKLGVSSIPRRYVLPHSHRPNPNVQISTTIPLIDLSSLHHHQLRAQTISHIRDASQHIGLFQVSLSLSLSLSIYIDI</sequence>
<reference evidence="1" key="1">
    <citation type="submission" date="2020-09" db="EMBL/GenBank/DDBJ databases">
        <title>Genome-Enabled Discovery of Anthraquinone Biosynthesis in Senna tora.</title>
        <authorList>
            <person name="Kang S.-H."/>
            <person name="Pandey R.P."/>
            <person name="Lee C.-M."/>
            <person name="Sim J.-S."/>
            <person name="Jeong J.-T."/>
            <person name="Choi B.-S."/>
            <person name="Jung M."/>
            <person name="Ginzburg D."/>
            <person name="Zhao K."/>
            <person name="Won S.Y."/>
            <person name="Oh T.-J."/>
            <person name="Yu Y."/>
            <person name="Kim N.-H."/>
            <person name="Lee O.R."/>
            <person name="Lee T.-H."/>
            <person name="Bashyal P."/>
            <person name="Kim T.-S."/>
            <person name="Lee W.-H."/>
            <person name="Kawkins C."/>
            <person name="Kim C.-K."/>
            <person name="Kim J.S."/>
            <person name="Ahn B.O."/>
            <person name="Rhee S.Y."/>
            <person name="Sohng J.K."/>
        </authorList>
    </citation>
    <scope>NUCLEOTIDE SEQUENCE</scope>
    <source>
        <tissue evidence="1">Leaf</tissue>
    </source>
</reference>
<proteinExistence type="predicted"/>
<dbReference type="InterPro" id="IPR027443">
    <property type="entry name" value="IPNS-like_sf"/>
</dbReference>
<dbReference type="AlphaFoldDB" id="A0A834XGE5"/>
<keyword evidence="1" id="KW-0223">Dioxygenase</keyword>
<dbReference type="SUPFAM" id="SSF51197">
    <property type="entry name" value="Clavaminate synthase-like"/>
    <property type="match status" value="1"/>
</dbReference>